<dbReference type="KEGG" id="gsl:Gasu_02800"/>
<dbReference type="Gramene" id="EME32505">
    <property type="protein sequence ID" value="EME32505"/>
    <property type="gene ID" value="Gasu_02800"/>
</dbReference>
<gene>
    <name evidence="1" type="ORF">Gasu_02800</name>
</gene>
<keyword evidence="2" id="KW-1185">Reference proteome</keyword>
<dbReference type="GeneID" id="17091075"/>
<evidence type="ECO:0000313" key="1">
    <source>
        <dbReference type="EMBL" id="EME32505.1"/>
    </source>
</evidence>
<dbReference type="AlphaFoldDB" id="M2X7J8"/>
<proteinExistence type="predicted"/>
<dbReference type="Proteomes" id="UP000030680">
    <property type="component" value="Unassembled WGS sequence"/>
</dbReference>
<sequence length="483" mass="56046">MAPFTSGTQLEVYQVVEEAEAFLQLYGSVLTNISDESQLQMVTLLSSILSHVLDVLMDINSQQCSSLDTKQLDNDSNSSLVGLSSSLLDKRHSCGTSETTKPVVSQDYSLSRTYNAVYNWGQCHLEQFYFWSSCSYQAVLHYNKLSVATCKDEDILHVLNTIFETCKKNFQPCTKPNEVNMQDIQSHLYESIQRSICEWDLINVLVESVEYVLQGNSISHLVDSVCSYLLDCVYLNSHGWRMVGSFIVMLEVLLSKMDITKQFSSNSSNYLNRLSPLYIQYMLLRFFGCSECSARRCTMWERFQGILMSVVQIYKLQHYSEAILSLYLDLFFMYSSPHSTTSYRNKMESLFLWMRETCNGDWIQEMNRNHSLRHDELLSETVLFILRWLPFSFISKIGYHNTQTPLNIYHSPHRLDWLLLALERKYQQNKLIFSSNVNEVNDWIQLMVGYLLSHWRTYMEMVKTECRFLSLVAILSSPFGSCG</sequence>
<reference evidence="2" key="1">
    <citation type="journal article" date="2013" name="Science">
        <title>Gene transfer from bacteria and archaea facilitated evolution of an extremophilic eukaryote.</title>
        <authorList>
            <person name="Schonknecht G."/>
            <person name="Chen W.H."/>
            <person name="Ternes C.M."/>
            <person name="Barbier G.G."/>
            <person name="Shrestha R.P."/>
            <person name="Stanke M."/>
            <person name="Brautigam A."/>
            <person name="Baker B.J."/>
            <person name="Banfield J.F."/>
            <person name="Garavito R.M."/>
            <person name="Carr K."/>
            <person name="Wilkerson C."/>
            <person name="Rensing S.A."/>
            <person name="Gagneul D."/>
            <person name="Dickenson N.E."/>
            <person name="Oesterhelt C."/>
            <person name="Lercher M.J."/>
            <person name="Weber A.P."/>
        </authorList>
    </citation>
    <scope>NUCLEOTIDE SEQUENCE [LARGE SCALE GENOMIC DNA]</scope>
    <source>
        <strain evidence="2">074W</strain>
    </source>
</reference>
<dbReference type="OrthoDB" id="8770at2759"/>
<name>M2X7J8_GALSU</name>
<dbReference type="RefSeq" id="XP_005709025.1">
    <property type="nucleotide sequence ID" value="XM_005708968.1"/>
</dbReference>
<accession>M2X7J8</accession>
<organism evidence="1 2">
    <name type="scientific">Galdieria sulphuraria</name>
    <name type="common">Red alga</name>
    <dbReference type="NCBI Taxonomy" id="130081"/>
    <lineage>
        <taxon>Eukaryota</taxon>
        <taxon>Rhodophyta</taxon>
        <taxon>Bangiophyceae</taxon>
        <taxon>Galdieriales</taxon>
        <taxon>Galdieriaceae</taxon>
        <taxon>Galdieria</taxon>
    </lineage>
</organism>
<protein>
    <submittedName>
        <fullName evidence="1">Uncharacterized protein</fullName>
    </submittedName>
</protein>
<dbReference type="EMBL" id="KB454485">
    <property type="protein sequence ID" value="EME32505.1"/>
    <property type="molecule type" value="Genomic_DNA"/>
</dbReference>
<evidence type="ECO:0000313" key="2">
    <source>
        <dbReference type="Proteomes" id="UP000030680"/>
    </source>
</evidence>